<evidence type="ECO:0000313" key="2">
    <source>
        <dbReference type="Proteomes" id="UP000789860"/>
    </source>
</evidence>
<feature type="non-terminal residue" evidence="1">
    <location>
        <position position="1"/>
    </location>
</feature>
<accession>A0ACA9MGS8</accession>
<feature type="non-terminal residue" evidence="1">
    <location>
        <position position="288"/>
    </location>
</feature>
<proteinExistence type="predicted"/>
<gene>
    <name evidence="1" type="ORF">SCALOS_LOCUS6598</name>
</gene>
<keyword evidence="2" id="KW-1185">Reference proteome</keyword>
<organism evidence="1 2">
    <name type="scientific">Scutellospora calospora</name>
    <dbReference type="NCBI Taxonomy" id="85575"/>
    <lineage>
        <taxon>Eukaryota</taxon>
        <taxon>Fungi</taxon>
        <taxon>Fungi incertae sedis</taxon>
        <taxon>Mucoromycota</taxon>
        <taxon>Glomeromycotina</taxon>
        <taxon>Glomeromycetes</taxon>
        <taxon>Diversisporales</taxon>
        <taxon>Gigasporaceae</taxon>
        <taxon>Scutellospora</taxon>
    </lineage>
</organism>
<comment type="caution">
    <text evidence="1">The sequence shown here is derived from an EMBL/GenBank/DDBJ whole genome shotgun (WGS) entry which is preliminary data.</text>
</comment>
<dbReference type="Proteomes" id="UP000789860">
    <property type="component" value="Unassembled WGS sequence"/>
</dbReference>
<evidence type="ECO:0000313" key="1">
    <source>
        <dbReference type="EMBL" id="CAG8591599.1"/>
    </source>
</evidence>
<reference evidence="1" key="1">
    <citation type="submission" date="2021-06" db="EMBL/GenBank/DDBJ databases">
        <authorList>
            <person name="Kallberg Y."/>
            <person name="Tangrot J."/>
            <person name="Rosling A."/>
        </authorList>
    </citation>
    <scope>NUCLEOTIDE SEQUENCE</scope>
    <source>
        <strain evidence="1">AU212A</strain>
    </source>
</reference>
<name>A0ACA9MGS8_9GLOM</name>
<protein>
    <submittedName>
        <fullName evidence="1">4258_t:CDS:1</fullName>
    </submittedName>
</protein>
<dbReference type="EMBL" id="CAJVPM010012947">
    <property type="protein sequence ID" value="CAG8591599.1"/>
    <property type="molecule type" value="Genomic_DNA"/>
</dbReference>
<sequence length="288" mass="34192">VCLYTGQEKYDVLAKIGRIFEHELRDLKHNGLLDSNGIHWPVELYFCGDWKFMYIVMGLNAPNAKYFCLYCNCDAESQWNMDQDWTNSGNSKCKKKPSLFPAIDQENYIPDELHLLLRISDILMECFFNDLFKKKEFEKQIKLSIEAIFKSLAIRFEFFKSTSNKWDWTSLMGPDKKKMLEKFPVSQFISGTQGKDIEQLWREFYRLYNVIRKSQLSNQEIDQYKVDAENWIRTFCRPTQGSINSLQKYRLYRKADITPYMHVFAKHIPLFMQQLKAKGLSLQFFSTS</sequence>